<keyword evidence="6" id="KW-0732">Signal</keyword>
<comment type="caution">
    <text evidence="15">The sequence shown here is derived from an EMBL/GenBank/DDBJ whole genome shotgun (WGS) entry which is preliminary data.</text>
</comment>
<comment type="similarity">
    <text evidence="2 11">Belongs to the peptidase S8 family.</text>
</comment>
<keyword evidence="8 11" id="KW-0720">Serine protease</keyword>
<dbReference type="InterPro" id="IPR023834">
    <property type="entry name" value="T7SS_pept_S8A_mycosin"/>
</dbReference>
<gene>
    <name evidence="15" type="primary">mycP</name>
    <name evidence="15" type="ORF">ACFQ04_10975</name>
</gene>
<dbReference type="InterPro" id="IPR036852">
    <property type="entry name" value="Peptidase_S8/S53_dom_sf"/>
</dbReference>
<name>A0ABW3G821_9NOCA</name>
<evidence type="ECO:0000256" key="13">
    <source>
        <dbReference type="SAM" id="Phobius"/>
    </source>
</evidence>
<feature type="active site" description="Charge relay system" evidence="11">
    <location>
        <position position="361"/>
    </location>
</feature>
<keyword evidence="16" id="KW-1185">Reference proteome</keyword>
<evidence type="ECO:0000256" key="8">
    <source>
        <dbReference type="ARBA" id="ARBA00022825"/>
    </source>
</evidence>
<feature type="active site" description="Charge relay system" evidence="11">
    <location>
        <position position="142"/>
    </location>
</feature>
<dbReference type="PROSITE" id="PS00138">
    <property type="entry name" value="SUBTILASE_SER"/>
    <property type="match status" value="1"/>
</dbReference>
<feature type="transmembrane region" description="Helical" evidence="13">
    <location>
        <begin position="462"/>
        <end position="482"/>
    </location>
</feature>
<evidence type="ECO:0000256" key="3">
    <source>
        <dbReference type="ARBA" id="ARBA00022475"/>
    </source>
</evidence>
<feature type="region of interest" description="Disordered" evidence="12">
    <location>
        <begin position="416"/>
        <end position="440"/>
    </location>
</feature>
<feature type="compositionally biased region" description="Polar residues" evidence="12">
    <location>
        <begin position="189"/>
        <end position="200"/>
    </location>
</feature>
<feature type="domain" description="Peptidase S8/S53" evidence="14">
    <location>
        <begin position="103"/>
        <end position="408"/>
    </location>
</feature>
<feature type="active site" description="Charge relay system" evidence="11">
    <location>
        <position position="112"/>
    </location>
</feature>
<feature type="region of interest" description="Disordered" evidence="12">
    <location>
        <begin position="179"/>
        <end position="200"/>
    </location>
</feature>
<dbReference type="NCBIfam" id="TIGR03921">
    <property type="entry name" value="T7SS_mycosin"/>
    <property type="match status" value="1"/>
</dbReference>
<dbReference type="InterPro" id="IPR023828">
    <property type="entry name" value="Peptidase_S8_Ser-AS"/>
</dbReference>
<comment type="subcellular location">
    <subcellularLocation>
        <location evidence="1">Cell membrane</location>
        <topology evidence="1">Single-pass membrane protein</topology>
    </subcellularLocation>
</comment>
<keyword evidence="3" id="KW-1003">Cell membrane</keyword>
<feature type="compositionally biased region" description="Low complexity" evidence="12">
    <location>
        <begin position="416"/>
        <end position="433"/>
    </location>
</feature>
<dbReference type="PANTHER" id="PTHR42884">
    <property type="entry name" value="PROPROTEIN CONVERTASE SUBTILISIN/KEXIN-RELATED"/>
    <property type="match status" value="1"/>
</dbReference>
<keyword evidence="10 13" id="KW-0472">Membrane</keyword>
<evidence type="ECO:0000256" key="2">
    <source>
        <dbReference type="ARBA" id="ARBA00011073"/>
    </source>
</evidence>
<evidence type="ECO:0000313" key="15">
    <source>
        <dbReference type="EMBL" id="MFD0926258.1"/>
    </source>
</evidence>
<keyword evidence="7 11" id="KW-0378">Hydrolase</keyword>
<dbReference type="PROSITE" id="PS51892">
    <property type="entry name" value="SUBTILASE"/>
    <property type="match status" value="1"/>
</dbReference>
<dbReference type="InterPro" id="IPR000209">
    <property type="entry name" value="Peptidase_S8/S53_dom"/>
</dbReference>
<dbReference type="SUPFAM" id="SSF52743">
    <property type="entry name" value="Subtilisin-like"/>
    <property type="match status" value="1"/>
</dbReference>
<dbReference type="RefSeq" id="WP_308214064.1">
    <property type="nucleotide sequence ID" value="NZ_BAAAMO010000002.1"/>
</dbReference>
<evidence type="ECO:0000256" key="11">
    <source>
        <dbReference type="PROSITE-ProRule" id="PRU01240"/>
    </source>
</evidence>
<keyword evidence="5 13" id="KW-0812">Transmembrane</keyword>
<dbReference type="Proteomes" id="UP001597068">
    <property type="component" value="Unassembled WGS sequence"/>
</dbReference>
<dbReference type="Gene3D" id="3.40.50.200">
    <property type="entry name" value="Peptidase S8/S53 domain"/>
    <property type="match status" value="1"/>
</dbReference>
<evidence type="ECO:0000256" key="1">
    <source>
        <dbReference type="ARBA" id="ARBA00004162"/>
    </source>
</evidence>
<evidence type="ECO:0000256" key="5">
    <source>
        <dbReference type="ARBA" id="ARBA00022692"/>
    </source>
</evidence>
<evidence type="ECO:0000256" key="10">
    <source>
        <dbReference type="ARBA" id="ARBA00023136"/>
    </source>
</evidence>
<dbReference type="EMBL" id="JBHTIL010000001">
    <property type="protein sequence ID" value="MFD0926258.1"/>
    <property type="molecule type" value="Genomic_DNA"/>
</dbReference>
<evidence type="ECO:0000313" key="16">
    <source>
        <dbReference type="Proteomes" id="UP001597068"/>
    </source>
</evidence>
<proteinExistence type="inferred from homology"/>
<dbReference type="PROSITE" id="PS00137">
    <property type="entry name" value="SUBTILASE_HIS"/>
    <property type="match status" value="1"/>
</dbReference>
<evidence type="ECO:0000256" key="7">
    <source>
        <dbReference type="ARBA" id="ARBA00022801"/>
    </source>
</evidence>
<dbReference type="GO" id="GO:0008233">
    <property type="term" value="F:peptidase activity"/>
    <property type="evidence" value="ECO:0007669"/>
    <property type="project" value="UniProtKB-KW"/>
</dbReference>
<evidence type="ECO:0000259" key="14">
    <source>
        <dbReference type="Pfam" id="PF00082"/>
    </source>
</evidence>
<accession>A0ABW3G821</accession>
<dbReference type="GO" id="GO:0006508">
    <property type="term" value="P:proteolysis"/>
    <property type="evidence" value="ECO:0007669"/>
    <property type="project" value="UniProtKB-KW"/>
</dbReference>
<dbReference type="InterPro" id="IPR015500">
    <property type="entry name" value="Peptidase_S8_subtilisin-rel"/>
</dbReference>
<dbReference type="InterPro" id="IPR022398">
    <property type="entry name" value="Peptidase_S8_His-AS"/>
</dbReference>
<keyword evidence="9 13" id="KW-1133">Transmembrane helix</keyword>
<sequence length="498" mass="50559">MTADPTTWRAGGPLLRLVVAGVVGVAATSALPLTGLVMPATAQAMSPPTVGGPVPSESPIAPSAPTKKAFLCSAMVSTKSDHIARPANLQMLNIEKAWTFSRGAGQRVAVIDTGVFRSPRLSVTPGGDYVSSGDGTGDCDGHGTQVAGLIAAKQSPDDGFAGVAPDASVIAIRQSSSVYGPADSRRDSSTISTAPDNSDNGVGDVTTLARAVVRAVNLGATVINISVGACASAGTDLGDRALGAAVRFAYDRNVVVVAAADNITQQGGCSPQNSAAQGGRDPDPWSTVTTKATPAYFSPYVVSVGAVEADGTPSTYSLAGPWVTVAAPGSEIESLNTSTRPMIIDANVGDEGRPAPISGTSFAAPLVSGLAALIRSRFPDLTARQVIDRITRTAHHPADGRDGAVGYGLIDPVAALTTTTPDSTPADASPADPRTGDSRNVFAEQPLRPAAAPAAPSPVPRYVALGVAGGAAVLSVIAWILLRRRGGDRRQLREGIDY</sequence>
<protein>
    <submittedName>
        <fullName evidence="15">Type VII secretion-associated serine protease mycosin</fullName>
    </submittedName>
</protein>
<organism evidence="15 16">
    <name type="scientific">Williamsia deligens</name>
    <dbReference type="NCBI Taxonomy" id="321325"/>
    <lineage>
        <taxon>Bacteria</taxon>
        <taxon>Bacillati</taxon>
        <taxon>Actinomycetota</taxon>
        <taxon>Actinomycetes</taxon>
        <taxon>Mycobacteriales</taxon>
        <taxon>Nocardiaceae</taxon>
        <taxon>Williamsia</taxon>
    </lineage>
</organism>
<evidence type="ECO:0000256" key="6">
    <source>
        <dbReference type="ARBA" id="ARBA00022729"/>
    </source>
</evidence>
<evidence type="ECO:0000256" key="12">
    <source>
        <dbReference type="SAM" id="MobiDB-lite"/>
    </source>
</evidence>
<evidence type="ECO:0000256" key="4">
    <source>
        <dbReference type="ARBA" id="ARBA00022670"/>
    </source>
</evidence>
<evidence type="ECO:0000256" key="9">
    <source>
        <dbReference type="ARBA" id="ARBA00022989"/>
    </source>
</evidence>
<dbReference type="PRINTS" id="PR00723">
    <property type="entry name" value="SUBTILISIN"/>
</dbReference>
<reference evidence="16" key="1">
    <citation type="journal article" date="2019" name="Int. J. Syst. Evol. Microbiol.">
        <title>The Global Catalogue of Microorganisms (GCM) 10K type strain sequencing project: providing services to taxonomists for standard genome sequencing and annotation.</title>
        <authorList>
            <consortium name="The Broad Institute Genomics Platform"/>
            <consortium name="The Broad Institute Genome Sequencing Center for Infectious Disease"/>
            <person name="Wu L."/>
            <person name="Ma J."/>
        </authorList>
    </citation>
    <scope>NUCLEOTIDE SEQUENCE [LARGE SCALE GENOMIC DNA]</scope>
    <source>
        <strain evidence="16">CCUG 50873</strain>
    </source>
</reference>
<dbReference type="PANTHER" id="PTHR42884:SF14">
    <property type="entry name" value="NEUROENDOCRINE CONVERTASE 1"/>
    <property type="match status" value="1"/>
</dbReference>
<keyword evidence="4 11" id="KW-0645">Protease</keyword>
<dbReference type="Pfam" id="PF00082">
    <property type="entry name" value="Peptidase_S8"/>
    <property type="match status" value="1"/>
</dbReference>